<dbReference type="InterPro" id="IPR020568">
    <property type="entry name" value="Ribosomal_Su5_D2-typ_SF"/>
</dbReference>
<evidence type="ECO:0000259" key="13">
    <source>
        <dbReference type="PROSITE" id="PS51786"/>
    </source>
</evidence>
<comment type="caution">
    <text evidence="15">The sequence shown here is derived from an EMBL/GenBank/DDBJ whole genome shotgun (WGS) entry which is preliminary data.</text>
</comment>
<dbReference type="SMART" id="SM00382">
    <property type="entry name" value="AAA"/>
    <property type="match status" value="1"/>
</dbReference>
<evidence type="ECO:0000256" key="4">
    <source>
        <dbReference type="ARBA" id="ARBA00022741"/>
    </source>
</evidence>
<dbReference type="InterPro" id="IPR027417">
    <property type="entry name" value="P-loop_NTPase"/>
</dbReference>
<evidence type="ECO:0000256" key="5">
    <source>
        <dbReference type="ARBA" id="ARBA00022801"/>
    </source>
</evidence>
<dbReference type="Pfam" id="PF00004">
    <property type="entry name" value="AAA"/>
    <property type="match status" value="1"/>
</dbReference>
<evidence type="ECO:0000256" key="8">
    <source>
        <dbReference type="ARBA" id="ARBA00023016"/>
    </source>
</evidence>
<dbReference type="PROSITE" id="PS01046">
    <property type="entry name" value="LON_SER"/>
    <property type="match status" value="1"/>
</dbReference>
<dbReference type="SUPFAM" id="SSF52540">
    <property type="entry name" value="P-loop containing nucleoside triphosphate hydrolases"/>
    <property type="match status" value="1"/>
</dbReference>
<dbReference type="Gene3D" id="1.20.58.1480">
    <property type="match status" value="1"/>
</dbReference>
<protein>
    <recommendedName>
        <fullName evidence="9 10">Lon protease</fullName>
        <ecNumber evidence="9 10">3.4.21.53</ecNumber>
    </recommendedName>
    <alternativeName>
        <fullName evidence="9">ATP-dependent protease La</fullName>
    </alternativeName>
</protein>
<dbReference type="InterPro" id="IPR046336">
    <property type="entry name" value="Lon_prtase_N_sf"/>
</dbReference>
<keyword evidence="4 9" id="KW-0547">Nucleotide-binding</keyword>
<proteinExistence type="evidence at transcript level"/>
<evidence type="ECO:0000256" key="6">
    <source>
        <dbReference type="ARBA" id="ARBA00022825"/>
    </source>
</evidence>
<keyword evidence="6 9" id="KW-0720">Serine protease</keyword>
<dbReference type="NCBIfam" id="TIGR00763">
    <property type="entry name" value="lon"/>
    <property type="match status" value="1"/>
</dbReference>
<evidence type="ECO:0000256" key="7">
    <source>
        <dbReference type="ARBA" id="ARBA00022840"/>
    </source>
</evidence>
<comment type="similarity">
    <text evidence="9 10 11 12">Belongs to the peptidase S16 family.</text>
</comment>
<dbReference type="InterPro" id="IPR054594">
    <property type="entry name" value="Lon_lid"/>
</dbReference>
<dbReference type="PANTHER" id="PTHR10046">
    <property type="entry name" value="ATP DEPENDENT LON PROTEASE FAMILY MEMBER"/>
    <property type="match status" value="1"/>
</dbReference>
<feature type="active site" evidence="9 11">
    <location>
        <position position="677"/>
    </location>
</feature>
<dbReference type="InterPro" id="IPR008268">
    <property type="entry name" value="Peptidase_S16_AS"/>
</dbReference>
<dbReference type="Gene3D" id="1.10.8.60">
    <property type="match status" value="1"/>
</dbReference>
<dbReference type="SUPFAM" id="SSF88697">
    <property type="entry name" value="PUA domain-like"/>
    <property type="match status" value="1"/>
</dbReference>
<comment type="subcellular location">
    <subcellularLocation>
        <location evidence="1 9 10">Cytoplasm</location>
    </subcellularLocation>
</comment>
<feature type="domain" description="Lon N-terminal" evidence="14">
    <location>
        <begin position="9"/>
        <end position="202"/>
    </location>
</feature>
<reference evidence="16" key="1">
    <citation type="journal article" date="2019" name="Int. J. Syst. Evol. Microbiol.">
        <title>The Global Catalogue of Microorganisms (GCM) 10K type strain sequencing project: providing services to taxonomists for standard genome sequencing and annotation.</title>
        <authorList>
            <consortium name="The Broad Institute Genomics Platform"/>
            <consortium name="The Broad Institute Genome Sequencing Center for Infectious Disease"/>
            <person name="Wu L."/>
            <person name="Ma J."/>
        </authorList>
    </citation>
    <scope>NUCLEOTIDE SEQUENCE [LARGE SCALE GENOMIC DNA]</scope>
    <source>
        <strain evidence="16">CCUG 56607</strain>
    </source>
</reference>
<dbReference type="CDD" id="cd19500">
    <property type="entry name" value="RecA-like_Lon"/>
    <property type="match status" value="1"/>
</dbReference>
<dbReference type="PRINTS" id="PR00830">
    <property type="entry name" value="ENDOLAPTASE"/>
</dbReference>
<evidence type="ECO:0000256" key="11">
    <source>
        <dbReference type="PROSITE-ProRule" id="PRU01122"/>
    </source>
</evidence>
<keyword evidence="2 9" id="KW-0963">Cytoplasm</keyword>
<comment type="function">
    <text evidence="9">ATP-dependent serine protease that mediates the selective degradation of mutant and abnormal proteins as well as certain short-lived regulatory proteins. Required for cellular homeostasis and for survival from DNA damage and developmental changes induced by stress. Degrades polypeptides processively to yield small peptide fragments that are 5 to 10 amino acids long. Binds to DNA in a double-stranded, site-specific manner.</text>
</comment>
<dbReference type="Gene3D" id="2.30.130.40">
    <property type="entry name" value="LON domain-like"/>
    <property type="match status" value="1"/>
</dbReference>
<dbReference type="HAMAP" id="MF_01973">
    <property type="entry name" value="lon_bact"/>
    <property type="match status" value="1"/>
</dbReference>
<keyword evidence="16" id="KW-1185">Reference proteome</keyword>
<dbReference type="InterPro" id="IPR014721">
    <property type="entry name" value="Ribsml_uS5_D2-typ_fold_subgr"/>
</dbReference>
<keyword evidence="3 9" id="KW-0645">Protease</keyword>
<evidence type="ECO:0000313" key="15">
    <source>
        <dbReference type="EMBL" id="MFD1018943.1"/>
    </source>
</evidence>
<feature type="binding site" evidence="9">
    <location>
        <begin position="354"/>
        <end position="361"/>
    </location>
    <ligand>
        <name>ATP</name>
        <dbReference type="ChEBI" id="CHEBI:30616"/>
    </ligand>
</feature>
<dbReference type="InterPro" id="IPR003111">
    <property type="entry name" value="Lon_prtase_N"/>
</dbReference>
<evidence type="ECO:0000259" key="14">
    <source>
        <dbReference type="PROSITE" id="PS51787"/>
    </source>
</evidence>
<dbReference type="Gene3D" id="3.30.230.10">
    <property type="match status" value="1"/>
</dbReference>
<dbReference type="NCBIfam" id="NF008053">
    <property type="entry name" value="PRK10787.1"/>
    <property type="match status" value="1"/>
</dbReference>
<evidence type="ECO:0000256" key="1">
    <source>
        <dbReference type="ARBA" id="ARBA00004496"/>
    </source>
</evidence>
<evidence type="ECO:0000256" key="12">
    <source>
        <dbReference type="RuleBase" id="RU000591"/>
    </source>
</evidence>
<feature type="active site" evidence="9 11">
    <location>
        <position position="720"/>
    </location>
</feature>
<dbReference type="EC" id="3.4.21.53" evidence="9 10"/>
<dbReference type="Pfam" id="PF05362">
    <property type="entry name" value="Lon_C"/>
    <property type="match status" value="1"/>
</dbReference>
<sequence>MTEKQKIQIPLLPLRGLLIYPSMVMHLDVGRDRSVKALEQAMMENNQIFLVSQKEMNIDDPSEDDIYTFGTVANVKQMVKLPNGTNRVLVEGLHRAKLNEFIDHDDYFLVTIEERDNEHEDHNEEEALMRTLLQQFEQYIKISKKISQETLDTVSDIDEPARMADMVASHLPLKLKDKQEVLETINVKQRLKKLIEQISNEKEVLQIEKKIGQRVKRSMEKTQKEYYLREQMKAIQRELGDKDGKSGEVNQLKEKIEAANMPERIETVALKELGRYEKVPQSSAESSVIRNYLEWLVALPWTKETEDNLDIHHAEKILDEDHYGLEKVKERVLEYLAVQKLTQSIKGPILCLVGPPGVGKTSLAKSISRAINRKFVRISLGGVRDEAEIRGHRRTYIGAMPGRIIQGMKRAETINPVFLLDEIDKMASDFRGDPSSAMLEVLDPEQNSTFSDHFIEESYDLSKVMFIATANNLASIPGPLLDRMEVITIAGYTEVEKVHIAKEHLLPKQIKENGLTKGQIQMREEALLRLIRTYTREAGVRNLERQLASLCRKSAKIIVAGDKKRVVITEKMLEELLGKPKFRYGRAEEEDQVGAATGLAYTSAGGDTLSIEVSIYPGKGKLTLTGKLGDVMKESAQAAFSYIRSRAGELDIDPDFVEKNDIHIHVPEGATPKDGPSAGITMATALVSALTGRPVRKEVGMTGEITLRGRVLPIGGLKEKSLSAHRAGLTKIIIPHENEKDLEDIPDSVRNDLNYVMVKHLDEVLEHALAEVDNESN</sequence>
<dbReference type="InterPro" id="IPR015947">
    <property type="entry name" value="PUA-like_sf"/>
</dbReference>
<dbReference type="Gene3D" id="3.40.50.300">
    <property type="entry name" value="P-loop containing nucleotide triphosphate hydrolases"/>
    <property type="match status" value="1"/>
</dbReference>
<feature type="domain" description="Lon proteolytic" evidence="13">
    <location>
        <begin position="590"/>
        <end position="771"/>
    </location>
</feature>
<name>A0ABW3L1Q6_9BACI</name>
<dbReference type="Pfam" id="PF02190">
    <property type="entry name" value="LON_substr_bdg"/>
    <property type="match status" value="1"/>
</dbReference>
<keyword evidence="8 9" id="KW-0346">Stress response</keyword>
<dbReference type="InterPro" id="IPR027065">
    <property type="entry name" value="Lon_Prtase"/>
</dbReference>
<comment type="subunit">
    <text evidence="9 10">Homohexamer. Organized in a ring with a central cavity.</text>
</comment>
<dbReference type="InterPro" id="IPR003593">
    <property type="entry name" value="AAA+_ATPase"/>
</dbReference>
<dbReference type="Gene3D" id="1.20.5.5270">
    <property type="match status" value="1"/>
</dbReference>
<evidence type="ECO:0000256" key="3">
    <source>
        <dbReference type="ARBA" id="ARBA00022670"/>
    </source>
</evidence>
<dbReference type="GO" id="GO:0004252">
    <property type="term" value="F:serine-type endopeptidase activity"/>
    <property type="evidence" value="ECO:0007669"/>
    <property type="project" value="UniProtKB-EC"/>
</dbReference>
<accession>A0ABW3L1Q6</accession>
<keyword evidence="7 9" id="KW-0067">ATP-binding</keyword>
<dbReference type="RefSeq" id="WP_386057822.1">
    <property type="nucleotide sequence ID" value="NZ_JBHTKL010000001.1"/>
</dbReference>
<dbReference type="PROSITE" id="PS51787">
    <property type="entry name" value="LON_N"/>
    <property type="match status" value="1"/>
</dbReference>
<evidence type="ECO:0000256" key="10">
    <source>
        <dbReference type="PIRNR" id="PIRNR001174"/>
    </source>
</evidence>
<dbReference type="PIRSF" id="PIRSF001174">
    <property type="entry name" value="Lon_proteas"/>
    <property type="match status" value="1"/>
</dbReference>
<dbReference type="InterPro" id="IPR004815">
    <property type="entry name" value="Lon_bac/euk-typ"/>
</dbReference>
<evidence type="ECO:0000256" key="2">
    <source>
        <dbReference type="ARBA" id="ARBA00022490"/>
    </source>
</evidence>
<dbReference type="InterPro" id="IPR003959">
    <property type="entry name" value="ATPase_AAA_core"/>
</dbReference>
<keyword evidence="5 9" id="KW-0378">Hydrolase</keyword>
<dbReference type="Proteomes" id="UP001596990">
    <property type="component" value="Unassembled WGS sequence"/>
</dbReference>
<dbReference type="SMART" id="SM00464">
    <property type="entry name" value="LON"/>
    <property type="match status" value="1"/>
</dbReference>
<evidence type="ECO:0000313" key="16">
    <source>
        <dbReference type="Proteomes" id="UP001596990"/>
    </source>
</evidence>
<comment type="catalytic activity">
    <reaction evidence="9 10 11">
        <text>Hydrolysis of proteins in presence of ATP.</text>
        <dbReference type="EC" id="3.4.21.53"/>
    </reaction>
</comment>
<dbReference type="InterPro" id="IPR027543">
    <property type="entry name" value="Lon_bac"/>
</dbReference>
<dbReference type="InterPro" id="IPR008269">
    <property type="entry name" value="Lon_proteolytic"/>
</dbReference>
<comment type="induction">
    <text evidence="9">By heat shock.</text>
</comment>
<dbReference type="PROSITE" id="PS51786">
    <property type="entry name" value="LON_PROTEOLYTIC"/>
    <property type="match status" value="1"/>
</dbReference>
<gene>
    <name evidence="9 15" type="primary">lon</name>
    <name evidence="15" type="ORF">ACFQ2J_06995</name>
</gene>
<organism evidence="15 16">
    <name type="scientific">Thalassobacillus hwangdonensis</name>
    <dbReference type="NCBI Taxonomy" id="546108"/>
    <lineage>
        <taxon>Bacteria</taxon>
        <taxon>Bacillati</taxon>
        <taxon>Bacillota</taxon>
        <taxon>Bacilli</taxon>
        <taxon>Bacillales</taxon>
        <taxon>Bacillaceae</taxon>
        <taxon>Thalassobacillus</taxon>
    </lineage>
</organism>
<dbReference type="SUPFAM" id="SSF54211">
    <property type="entry name" value="Ribosomal protein S5 domain 2-like"/>
    <property type="match status" value="1"/>
</dbReference>
<evidence type="ECO:0000256" key="9">
    <source>
        <dbReference type="HAMAP-Rule" id="MF_01973"/>
    </source>
</evidence>
<dbReference type="EMBL" id="JBHTKL010000001">
    <property type="protein sequence ID" value="MFD1018943.1"/>
    <property type="molecule type" value="Genomic_DNA"/>
</dbReference>
<dbReference type="Pfam" id="PF22667">
    <property type="entry name" value="Lon_lid"/>
    <property type="match status" value="1"/>
</dbReference>